<dbReference type="SUPFAM" id="SSF53474">
    <property type="entry name" value="alpha/beta-Hydrolases"/>
    <property type="match status" value="1"/>
</dbReference>
<dbReference type="OrthoDB" id="17560at2759"/>
<dbReference type="Pfam" id="PF01738">
    <property type="entry name" value="DLH"/>
    <property type="match status" value="1"/>
</dbReference>
<dbReference type="GO" id="GO:0016787">
    <property type="term" value="F:hydrolase activity"/>
    <property type="evidence" value="ECO:0007669"/>
    <property type="project" value="InterPro"/>
</dbReference>
<dbReference type="PANTHER" id="PTHR47668:SF1">
    <property type="entry name" value="DIENELACTONE HYDROLASE DOMAIN-CONTAINING PROTEIN-RELATED"/>
    <property type="match status" value="1"/>
</dbReference>
<protein>
    <submittedName>
        <fullName evidence="2">Putative AIM2 family protein</fullName>
    </submittedName>
</protein>
<dbReference type="InterPro" id="IPR029058">
    <property type="entry name" value="AB_hydrolase_fold"/>
</dbReference>
<organism evidence="2 3">
    <name type="scientific">Smittium mucronatum</name>
    <dbReference type="NCBI Taxonomy" id="133383"/>
    <lineage>
        <taxon>Eukaryota</taxon>
        <taxon>Fungi</taxon>
        <taxon>Fungi incertae sedis</taxon>
        <taxon>Zoopagomycota</taxon>
        <taxon>Kickxellomycotina</taxon>
        <taxon>Harpellomycetes</taxon>
        <taxon>Harpellales</taxon>
        <taxon>Legeriomycetaceae</taxon>
        <taxon>Smittium</taxon>
    </lineage>
</organism>
<dbReference type="AlphaFoldDB" id="A0A1R0GVG9"/>
<dbReference type="Gene3D" id="3.40.50.1820">
    <property type="entry name" value="alpha/beta hydrolase"/>
    <property type="match status" value="1"/>
</dbReference>
<reference evidence="2 3" key="1">
    <citation type="journal article" date="2016" name="Mol. Biol. Evol.">
        <title>Genome-Wide Survey of Gut Fungi (Harpellales) Reveals the First Horizontally Transferred Ubiquitin Gene from a Mosquito Host.</title>
        <authorList>
            <person name="Wang Y."/>
            <person name="White M.M."/>
            <person name="Kvist S."/>
            <person name="Moncalvo J.M."/>
        </authorList>
    </citation>
    <scope>NUCLEOTIDE SEQUENCE [LARGE SCALE GENOMIC DNA]</scope>
    <source>
        <strain evidence="2 3">ALG-7-W6</strain>
    </source>
</reference>
<dbReference type="InterPro" id="IPR002925">
    <property type="entry name" value="Dienelactn_hydro"/>
</dbReference>
<sequence>MSLISACCTRPPVKIEYTPKGETFVMENGLRCYITGKKNAKAAVIHLYDIFAMHPNSYHAADIFAEAGFRVILPDLLRDTPVKVEMLGDRQKILKRLNAVGTYPYLRSDLFDVKKYLNEEGFDKIFLTGYCWGAKLAMRLSAEDSSFLGGALFHPSLLDENDFKSAQAPMIIQPSKEDPDFTEWYKELEAKPFGPYCYIQVYDDLFHGYAAGRGEWYLPHIKERADEAFSNAIRGFNRILASKA</sequence>
<evidence type="ECO:0000313" key="2">
    <source>
        <dbReference type="EMBL" id="OLY80900.1"/>
    </source>
</evidence>
<dbReference type="EMBL" id="LSSL01003010">
    <property type="protein sequence ID" value="OLY80900.1"/>
    <property type="molecule type" value="Genomic_DNA"/>
</dbReference>
<evidence type="ECO:0000259" key="1">
    <source>
        <dbReference type="Pfam" id="PF01738"/>
    </source>
</evidence>
<keyword evidence="3" id="KW-1185">Reference proteome</keyword>
<dbReference type="PANTHER" id="PTHR47668">
    <property type="entry name" value="DIENELACTONE HYDROLASE FAMILY PROTEIN (AFU_ORTHOLOGUE AFUA_6G01940)"/>
    <property type="match status" value="1"/>
</dbReference>
<gene>
    <name evidence="2" type="ORF">AYI68_g5000</name>
</gene>
<feature type="domain" description="Dienelactone hydrolase" evidence="1">
    <location>
        <begin position="31"/>
        <end position="238"/>
    </location>
</feature>
<dbReference type="Proteomes" id="UP000187455">
    <property type="component" value="Unassembled WGS sequence"/>
</dbReference>
<name>A0A1R0GVG9_9FUNG</name>
<accession>A0A1R0GVG9</accession>
<evidence type="ECO:0000313" key="3">
    <source>
        <dbReference type="Proteomes" id="UP000187455"/>
    </source>
</evidence>
<proteinExistence type="predicted"/>
<dbReference type="STRING" id="133383.A0A1R0GVG9"/>
<comment type="caution">
    <text evidence="2">The sequence shown here is derived from an EMBL/GenBank/DDBJ whole genome shotgun (WGS) entry which is preliminary data.</text>
</comment>